<keyword evidence="9 10" id="KW-0472">Membrane</keyword>
<dbReference type="InterPro" id="IPR004316">
    <property type="entry name" value="SWEET_rpt"/>
</dbReference>
<protein>
    <recommendedName>
        <fullName evidence="10">Bidirectional sugar transporter SWEET</fullName>
    </recommendedName>
</protein>
<feature type="transmembrane region" description="Helical" evidence="10">
    <location>
        <begin position="52"/>
        <end position="71"/>
    </location>
</feature>
<feature type="transmembrane region" description="Helical" evidence="10">
    <location>
        <begin position="115"/>
        <end position="137"/>
    </location>
</feature>
<feature type="transmembrane region" description="Helical" evidence="10">
    <location>
        <begin position="208"/>
        <end position="230"/>
    </location>
</feature>
<evidence type="ECO:0000256" key="1">
    <source>
        <dbReference type="ARBA" id="ARBA00004651"/>
    </source>
</evidence>
<evidence type="ECO:0000313" key="13">
    <source>
        <dbReference type="Proteomes" id="UP001419268"/>
    </source>
</evidence>
<gene>
    <name evidence="12" type="ORF">Scep_009117</name>
</gene>
<dbReference type="EMBL" id="JBBNAG010000004">
    <property type="protein sequence ID" value="KAK9139436.1"/>
    <property type="molecule type" value="Genomic_DNA"/>
</dbReference>
<evidence type="ECO:0000256" key="5">
    <source>
        <dbReference type="ARBA" id="ARBA00022597"/>
    </source>
</evidence>
<keyword evidence="6 10" id="KW-0812">Transmembrane</keyword>
<keyword evidence="5 10" id="KW-0762">Sugar transport</keyword>
<feature type="transmembrane region" description="Helical" evidence="10">
    <location>
        <begin position="236"/>
        <end position="257"/>
    </location>
</feature>
<organism evidence="12 13">
    <name type="scientific">Stephania cephalantha</name>
    <dbReference type="NCBI Taxonomy" id="152367"/>
    <lineage>
        <taxon>Eukaryota</taxon>
        <taxon>Viridiplantae</taxon>
        <taxon>Streptophyta</taxon>
        <taxon>Embryophyta</taxon>
        <taxon>Tracheophyta</taxon>
        <taxon>Spermatophyta</taxon>
        <taxon>Magnoliopsida</taxon>
        <taxon>Ranunculales</taxon>
        <taxon>Menispermaceae</taxon>
        <taxon>Menispermoideae</taxon>
        <taxon>Cissampelideae</taxon>
        <taxon>Stephania</taxon>
    </lineage>
</organism>
<dbReference type="PANTHER" id="PTHR10791">
    <property type="entry name" value="RAG1-ACTIVATING PROTEIN 1"/>
    <property type="match status" value="1"/>
</dbReference>
<dbReference type="FunFam" id="1.20.1280.290:FF:000003">
    <property type="entry name" value="Bidirectional sugar transporter SWEET"/>
    <property type="match status" value="1"/>
</dbReference>
<feature type="transmembrane region" description="Helical" evidence="10">
    <location>
        <begin position="91"/>
        <end position="109"/>
    </location>
</feature>
<evidence type="ECO:0000256" key="11">
    <source>
        <dbReference type="SAM" id="MobiDB-lite"/>
    </source>
</evidence>
<evidence type="ECO:0000256" key="9">
    <source>
        <dbReference type="ARBA" id="ARBA00023136"/>
    </source>
</evidence>
<feature type="region of interest" description="Disordered" evidence="11">
    <location>
        <begin position="19"/>
        <end position="40"/>
    </location>
</feature>
<sequence>MFQTTRRAIGGVVCKEKPKVENESGETAGAKSGASSPPPPPRMAVMTGHYQTLAYAFGILGNILSFMVYLAPLPTFYRICKKKSTEGFQSVPYVVALFSAMLWLYYSFLKTDGSMLRTINGIGCVVETIYITVFLIYATRTALISTVKLLLLLNVGIFGLIITSTLIFSKGPKRLTIVGWICSGFAVSVFAAPLSIMRLVIRTKSVEFMPFTLSFFLTLCAVMWFFYGLLIKDLYVAFPNVLGFTFGVAQMVLFIIYKDSKSKLITEVNIPEIVITVSSKTDNAEPFDAKGADGQNEQAEEVTVTKKPEEPGEGNV</sequence>
<evidence type="ECO:0000256" key="7">
    <source>
        <dbReference type="ARBA" id="ARBA00022737"/>
    </source>
</evidence>
<dbReference type="PANTHER" id="PTHR10791:SF157">
    <property type="entry name" value="BIDIRECTIONAL SUGAR TRANSPORTER SWEET"/>
    <property type="match status" value="1"/>
</dbReference>
<dbReference type="AlphaFoldDB" id="A0AAP0PG00"/>
<evidence type="ECO:0000256" key="10">
    <source>
        <dbReference type="RuleBase" id="RU910715"/>
    </source>
</evidence>
<keyword evidence="13" id="KW-1185">Reference proteome</keyword>
<dbReference type="FunFam" id="1.20.1280.290:FF:000001">
    <property type="entry name" value="Bidirectional sugar transporter SWEET"/>
    <property type="match status" value="1"/>
</dbReference>
<keyword evidence="4" id="KW-1003">Cell membrane</keyword>
<dbReference type="Pfam" id="PF03083">
    <property type="entry name" value="MtN3_slv"/>
    <property type="match status" value="2"/>
</dbReference>
<comment type="subcellular location">
    <subcellularLocation>
        <location evidence="1 10">Cell membrane</location>
        <topology evidence="1 10">Multi-pass membrane protein</topology>
    </subcellularLocation>
</comment>
<comment type="caution">
    <text evidence="12">The sequence shown here is derived from an EMBL/GenBank/DDBJ whole genome shotgun (WGS) entry which is preliminary data.</text>
</comment>
<name>A0AAP0PG00_9MAGN</name>
<evidence type="ECO:0000256" key="4">
    <source>
        <dbReference type="ARBA" id="ARBA00022475"/>
    </source>
</evidence>
<evidence type="ECO:0000256" key="6">
    <source>
        <dbReference type="ARBA" id="ARBA00022692"/>
    </source>
</evidence>
<feature type="region of interest" description="Disordered" evidence="11">
    <location>
        <begin position="283"/>
        <end position="316"/>
    </location>
</feature>
<evidence type="ECO:0000256" key="2">
    <source>
        <dbReference type="ARBA" id="ARBA00007809"/>
    </source>
</evidence>
<feature type="transmembrane region" description="Helical" evidence="10">
    <location>
        <begin position="149"/>
        <end position="169"/>
    </location>
</feature>
<keyword evidence="3 10" id="KW-0813">Transport</keyword>
<evidence type="ECO:0000256" key="3">
    <source>
        <dbReference type="ARBA" id="ARBA00022448"/>
    </source>
</evidence>
<keyword evidence="7" id="KW-0677">Repeat</keyword>
<evidence type="ECO:0000313" key="12">
    <source>
        <dbReference type="EMBL" id="KAK9139436.1"/>
    </source>
</evidence>
<accession>A0AAP0PG00</accession>
<dbReference type="GO" id="GO:0005886">
    <property type="term" value="C:plasma membrane"/>
    <property type="evidence" value="ECO:0007669"/>
    <property type="project" value="UniProtKB-SubCell"/>
</dbReference>
<dbReference type="GO" id="GO:0051119">
    <property type="term" value="F:sugar transmembrane transporter activity"/>
    <property type="evidence" value="ECO:0007669"/>
    <property type="project" value="InterPro"/>
</dbReference>
<comment type="similarity">
    <text evidence="2 10">Belongs to the SWEET sugar transporter family.</text>
</comment>
<dbReference type="InterPro" id="IPR047664">
    <property type="entry name" value="SWEET"/>
</dbReference>
<reference evidence="12 13" key="1">
    <citation type="submission" date="2024-01" db="EMBL/GenBank/DDBJ databases">
        <title>Genome assemblies of Stephania.</title>
        <authorList>
            <person name="Yang L."/>
        </authorList>
    </citation>
    <scope>NUCLEOTIDE SEQUENCE [LARGE SCALE GENOMIC DNA]</scope>
    <source>
        <strain evidence="12">JXDWG</strain>
        <tissue evidence="12">Leaf</tissue>
    </source>
</reference>
<proteinExistence type="inferred from homology"/>
<feature type="transmembrane region" description="Helical" evidence="10">
    <location>
        <begin position="175"/>
        <end position="196"/>
    </location>
</feature>
<keyword evidence="8 10" id="KW-1133">Transmembrane helix</keyword>
<dbReference type="Proteomes" id="UP001419268">
    <property type="component" value="Unassembled WGS sequence"/>
</dbReference>
<evidence type="ECO:0000256" key="8">
    <source>
        <dbReference type="ARBA" id="ARBA00022989"/>
    </source>
</evidence>
<dbReference type="Gene3D" id="1.20.1280.290">
    <property type="match status" value="2"/>
</dbReference>
<comment type="function">
    <text evidence="10">Mediates both low-affinity uptake and efflux of sugar across the membrane.</text>
</comment>